<organism evidence="2">
    <name type="scientific">uncultured Microvirga sp</name>
    <dbReference type="NCBI Taxonomy" id="412392"/>
    <lineage>
        <taxon>Bacteria</taxon>
        <taxon>Pseudomonadati</taxon>
        <taxon>Pseudomonadota</taxon>
        <taxon>Alphaproteobacteria</taxon>
        <taxon>Hyphomicrobiales</taxon>
        <taxon>Methylobacteriaceae</taxon>
        <taxon>Microvirga</taxon>
        <taxon>environmental samples</taxon>
    </lineage>
</organism>
<feature type="region of interest" description="Disordered" evidence="1">
    <location>
        <begin position="126"/>
        <end position="177"/>
    </location>
</feature>
<reference evidence="2" key="1">
    <citation type="submission" date="2020-02" db="EMBL/GenBank/DDBJ databases">
        <authorList>
            <person name="Meier V. D."/>
        </authorList>
    </citation>
    <scope>NUCLEOTIDE SEQUENCE</scope>
    <source>
        <strain evidence="2">AVDCRST_MAG90</strain>
    </source>
</reference>
<keyword evidence="2" id="KW-0560">Oxidoreductase</keyword>
<evidence type="ECO:0000313" key="2">
    <source>
        <dbReference type="EMBL" id="CAA9344977.1"/>
    </source>
</evidence>
<dbReference type="EC" id="1.17.4.1" evidence="2"/>
<dbReference type="AlphaFoldDB" id="A0A6J4LY03"/>
<name>A0A6J4LY03_9HYPH</name>
<proteinExistence type="predicted"/>
<dbReference type="GO" id="GO:0004748">
    <property type="term" value="F:ribonucleoside-diphosphate reductase activity, thioredoxin disulfide as acceptor"/>
    <property type="evidence" value="ECO:0007669"/>
    <property type="project" value="UniProtKB-EC"/>
</dbReference>
<sequence length="201" mass="22262">AEDLRPRPLDPHPDGPHRDRRALPRLLRPCEQGDAGPPQAGRARGQDLQPLLRDHPADRARPAWQGPHRRLLPLLPQPRDLVRVEGRPALHPGRDALPRQRAAELHRHRAGQHGEGQVFGDARALRRPRRDGLPQLPPGAERALRERGGKGVEQADVQAHPRGGRCRQPPAGRGARALPGCRRIRLHGALLEQNGDRAHGL</sequence>
<feature type="compositionally biased region" description="Basic and acidic residues" evidence="1">
    <location>
        <begin position="1"/>
        <end position="17"/>
    </location>
</feature>
<feature type="non-terminal residue" evidence="2">
    <location>
        <position position="201"/>
    </location>
</feature>
<accession>A0A6J4LY03</accession>
<feature type="compositionally biased region" description="Basic and acidic residues" evidence="1">
    <location>
        <begin position="52"/>
        <end position="61"/>
    </location>
</feature>
<protein>
    <submittedName>
        <fullName evidence="2">Ribonucleotide reductase of class Ia (Aerobic), alpha subunit</fullName>
        <ecNumber evidence="2">1.17.4.1</ecNumber>
    </submittedName>
</protein>
<gene>
    <name evidence="2" type="ORF">AVDCRST_MAG90-2144</name>
</gene>
<feature type="region of interest" description="Disordered" evidence="1">
    <location>
        <begin position="1"/>
        <end position="71"/>
    </location>
</feature>
<feature type="non-terminal residue" evidence="2">
    <location>
        <position position="1"/>
    </location>
</feature>
<dbReference type="EMBL" id="CADCUC010000420">
    <property type="protein sequence ID" value="CAA9344977.1"/>
    <property type="molecule type" value="Genomic_DNA"/>
</dbReference>
<evidence type="ECO:0000256" key="1">
    <source>
        <dbReference type="SAM" id="MobiDB-lite"/>
    </source>
</evidence>